<keyword evidence="3" id="KW-1185">Reference proteome</keyword>
<proteinExistence type="predicted"/>
<reference evidence="2 3" key="1">
    <citation type="submission" date="2015-04" db="EMBL/GenBank/DDBJ databases">
        <title>Complete genome sequence of Schizopora paradoxa KUC8140, a cosmopolitan wood degrader in East Asia.</title>
        <authorList>
            <consortium name="DOE Joint Genome Institute"/>
            <person name="Min B."/>
            <person name="Park H."/>
            <person name="Jang Y."/>
            <person name="Kim J.-J."/>
            <person name="Kim K.H."/>
            <person name="Pangilinan J."/>
            <person name="Lipzen A."/>
            <person name="Riley R."/>
            <person name="Grigoriev I.V."/>
            <person name="Spatafora J.W."/>
            <person name="Choi I.-G."/>
        </authorList>
    </citation>
    <scope>NUCLEOTIDE SEQUENCE [LARGE SCALE GENOMIC DNA]</scope>
    <source>
        <strain evidence="2 3">KUC8140</strain>
    </source>
</reference>
<sequence>MKKNVSTLLHRKNNYKKRSGNGGGKPKLAQIDVARSASVYSYIFDSVGTIVEVGDRCYYTLLEVSRYKPTSDKKTSSNLDRIARNLKMSGTPLRVNENRQLNRKLRTLALSEPCQLSGNYRGTVPLSLSEDSQGSSASAAPLKVRLRRSGGQSLHEWYSRACSVAHSSNPEPRDATHVEQEAFQELTTRNAPSKPSPLLAPPTESTSTSATRFLPLGRYIVTLRVILSMQAAAISTFESAQYQGFCGVEGSHWCSSWKFAVRDVDERASESSMPNPRKRWCWIAFAAINTGNLSAALPSLMGNVLLDFLIDTDFSTSILIIFSCCTTQVKTNRWEFAHILYFVASRGKTLAGEKNVSTSDILLFLLRIETEALKVTVFLVKCPMP</sequence>
<name>A0A0H2R3R2_9AGAM</name>
<protein>
    <submittedName>
        <fullName evidence="2">Uncharacterized protein</fullName>
    </submittedName>
</protein>
<accession>A0A0H2R3R2</accession>
<evidence type="ECO:0000313" key="3">
    <source>
        <dbReference type="Proteomes" id="UP000053477"/>
    </source>
</evidence>
<dbReference type="AlphaFoldDB" id="A0A0H2R3R2"/>
<feature type="region of interest" description="Disordered" evidence="1">
    <location>
        <begin position="1"/>
        <end position="26"/>
    </location>
</feature>
<evidence type="ECO:0000256" key="1">
    <source>
        <dbReference type="SAM" id="MobiDB-lite"/>
    </source>
</evidence>
<feature type="compositionally biased region" description="Basic residues" evidence="1">
    <location>
        <begin position="1"/>
        <end position="19"/>
    </location>
</feature>
<gene>
    <name evidence="2" type="ORF">SCHPADRAFT_895447</name>
</gene>
<dbReference type="EMBL" id="KQ086209">
    <property type="protein sequence ID" value="KLO06410.1"/>
    <property type="molecule type" value="Genomic_DNA"/>
</dbReference>
<feature type="region of interest" description="Disordered" evidence="1">
    <location>
        <begin position="187"/>
        <end position="206"/>
    </location>
</feature>
<dbReference type="InParanoid" id="A0A0H2R3R2"/>
<dbReference type="Proteomes" id="UP000053477">
    <property type="component" value="Unassembled WGS sequence"/>
</dbReference>
<organism evidence="2 3">
    <name type="scientific">Schizopora paradoxa</name>
    <dbReference type="NCBI Taxonomy" id="27342"/>
    <lineage>
        <taxon>Eukaryota</taxon>
        <taxon>Fungi</taxon>
        <taxon>Dikarya</taxon>
        <taxon>Basidiomycota</taxon>
        <taxon>Agaricomycotina</taxon>
        <taxon>Agaricomycetes</taxon>
        <taxon>Hymenochaetales</taxon>
        <taxon>Schizoporaceae</taxon>
        <taxon>Schizopora</taxon>
    </lineage>
</organism>
<evidence type="ECO:0000313" key="2">
    <source>
        <dbReference type="EMBL" id="KLO06410.1"/>
    </source>
</evidence>